<dbReference type="EMBL" id="FTPK01000001">
    <property type="protein sequence ID" value="SIT66164.1"/>
    <property type="molecule type" value="Genomic_DNA"/>
</dbReference>
<dbReference type="AlphaFoldDB" id="A0A1R3VNL8"/>
<dbReference type="PANTHER" id="PTHR34595">
    <property type="entry name" value="BLR5612 PROTEIN"/>
    <property type="match status" value="1"/>
</dbReference>
<name>A0A1R3VNL8_9GAMM</name>
<evidence type="ECO:0000259" key="1">
    <source>
        <dbReference type="Pfam" id="PF04168"/>
    </source>
</evidence>
<dbReference type="OrthoDB" id="9804079at2"/>
<feature type="domain" description="DUF403" evidence="1">
    <location>
        <begin position="508"/>
        <end position="826"/>
    </location>
</feature>
<sequence length="844" mass="93006">MANPLLFAPYTPPPGHFDEIGLAVGGHPHWQNLIASLQGLGVEGLRARHQVLQDLLHEGGVTYNVYSDPRGTERAWPLDTVPMLLDSHEWANIELGLTQRAELFNALLIDLYGPQRTLHDGILPAELVFGYSGFLRPCMGSLPVMPQVLTLYAADLVRGADGKLQVLADRTQAPSGAGYALENRLQLSRAVPSLFRDAQAHRLTRYFQAMRQALMSLAPEQEERVPRMVLLSPGPLNEAWFEHVFLARYLGLTVVQGQDLVVSQGRVWLKSLSGPEPVDVILRRVDDAFCDPLALRQDSWLGVAGLLEAARQGRVAIANPLGTGVLECPGIRAYMPQLSEYLLGRPLRLPTVPTRWCGDPQALTEVLADLSAWVIRSLHPQRGRTPLFPARLSADERDDLVRRMRARPGDYVAQQAVDLSVIPAVSQSGQLEPRRMSLRSFVCARDGSYQVMPGGLTRVAHAPDAYMVSNQLGGVSKDTWVLSSEPEPPEAAAPGLPLPAGLGMPHSLPARVAESLFWMGRYAERTEGGIRMMRLVLRRRRLAQESGDADEALLLVSLLPLMTQLTATFPGFADANQPPHDVSAELVDVIANPERTGSISFNLNALLKAGYALRDRVSGDSWRVVSALRERARELQRIQSSDPEALAPLLDEVITHLLALSGIAQESIARNLGWAFLEAGRRVERAVLLMTLLRHAFGRAAPSHLAERGVEPVLAFAESLPLFRTAQANGSDASRALQLLLRDESNPRGLPFQLRALQVAVMALPADFAESQASLLQRLKVIQDSTAEPSGVWQKRFQDPSVLDDWLMTQSQELDRMAIQLSEVYFAFPRTRHLLMEDSPEWGS</sequence>
<dbReference type="InterPro" id="IPR051680">
    <property type="entry name" value="ATP-dep_Glu-Cys_Ligase-2"/>
</dbReference>
<reference evidence="3 4" key="1">
    <citation type="submission" date="2017-01" db="EMBL/GenBank/DDBJ databases">
        <authorList>
            <person name="Mah S.A."/>
            <person name="Swanson W.J."/>
            <person name="Moy G.W."/>
            <person name="Vacquier V.D."/>
        </authorList>
    </citation>
    <scope>NUCLEOTIDE SEQUENCE [LARGE SCALE GENOMIC DNA]</scope>
    <source>
        <strain evidence="3 4">M9</strain>
    </source>
</reference>
<organism evidence="3 4">
    <name type="scientific">Ectothiorhodosinus mongolicus</name>
    <dbReference type="NCBI Taxonomy" id="233100"/>
    <lineage>
        <taxon>Bacteria</taxon>
        <taxon>Pseudomonadati</taxon>
        <taxon>Pseudomonadota</taxon>
        <taxon>Gammaproteobacteria</taxon>
        <taxon>Chromatiales</taxon>
        <taxon>Ectothiorhodospiraceae</taxon>
        <taxon>Ectothiorhodosinus</taxon>
    </lineage>
</organism>
<dbReference type="RefSeq" id="WP_076754626.1">
    <property type="nucleotide sequence ID" value="NZ_CP023018.1"/>
</dbReference>
<dbReference type="SUPFAM" id="SSF56059">
    <property type="entry name" value="Glutathione synthetase ATP-binding domain-like"/>
    <property type="match status" value="1"/>
</dbReference>
<proteinExistence type="predicted"/>
<protein>
    <submittedName>
        <fullName evidence="3">Uncharacterized conserved protein, circularly permuted ATPgrasp superfamily</fullName>
    </submittedName>
</protein>
<dbReference type="Gene3D" id="3.40.50.11290">
    <property type="match status" value="1"/>
</dbReference>
<dbReference type="InterPro" id="IPR007296">
    <property type="entry name" value="DUF403"/>
</dbReference>
<dbReference type="PANTHER" id="PTHR34595:SF2">
    <property type="entry name" value="BLR2978 PROTEIN"/>
    <property type="match status" value="1"/>
</dbReference>
<dbReference type="Pfam" id="PF04168">
    <property type="entry name" value="Alpha-E"/>
    <property type="match status" value="1"/>
</dbReference>
<gene>
    <name evidence="3" type="ORF">SAMN05216526_0499</name>
</gene>
<evidence type="ECO:0000313" key="3">
    <source>
        <dbReference type="EMBL" id="SIT66164.1"/>
    </source>
</evidence>
<feature type="domain" description="Circularly permuted ATP-grasp type 2" evidence="2">
    <location>
        <begin position="82"/>
        <end position="460"/>
    </location>
</feature>
<evidence type="ECO:0000259" key="2">
    <source>
        <dbReference type="Pfam" id="PF14403"/>
    </source>
</evidence>
<evidence type="ECO:0000313" key="4">
    <source>
        <dbReference type="Proteomes" id="UP000223759"/>
    </source>
</evidence>
<dbReference type="InterPro" id="IPR025841">
    <property type="entry name" value="CP_ATPgrasp_2"/>
</dbReference>
<dbReference type="Gene3D" id="3.30.1490.270">
    <property type="match status" value="1"/>
</dbReference>
<accession>A0A1R3VNL8</accession>
<dbReference type="STRING" id="233100.SAMN05216526_0499"/>
<dbReference type="Pfam" id="PF14403">
    <property type="entry name" value="CP_ATPgrasp_2"/>
    <property type="match status" value="1"/>
</dbReference>
<dbReference type="Proteomes" id="UP000223759">
    <property type="component" value="Unassembled WGS sequence"/>
</dbReference>
<keyword evidence="4" id="KW-1185">Reference proteome</keyword>